<dbReference type="RefSeq" id="WP_059758774.1">
    <property type="nucleotide sequence ID" value="NZ_LDUG01000052.1"/>
</dbReference>
<dbReference type="Proteomes" id="UP000064243">
    <property type="component" value="Unassembled WGS sequence"/>
</dbReference>
<dbReference type="AlphaFoldDB" id="A0A106BIH3"/>
<dbReference type="EMBL" id="LDUG01000052">
    <property type="protein sequence ID" value="KVW93065.1"/>
    <property type="molecule type" value="Genomic_DNA"/>
</dbReference>
<organism evidence="1 2">
    <name type="scientific">Thiobacillus denitrificans</name>
    <dbReference type="NCBI Taxonomy" id="36861"/>
    <lineage>
        <taxon>Bacteria</taxon>
        <taxon>Pseudomonadati</taxon>
        <taxon>Pseudomonadota</taxon>
        <taxon>Betaproteobacteria</taxon>
        <taxon>Nitrosomonadales</taxon>
        <taxon>Thiobacillaceae</taxon>
        <taxon>Thiobacillus</taxon>
    </lineage>
</organism>
<evidence type="ECO:0008006" key="3">
    <source>
        <dbReference type="Google" id="ProtNLM"/>
    </source>
</evidence>
<dbReference type="InterPro" id="IPR009923">
    <property type="entry name" value="Dodecin"/>
</dbReference>
<reference evidence="1 2" key="1">
    <citation type="journal article" date="2015" name="Appl. Environ. Microbiol.">
        <title>Aerobic and Anaerobic Thiosulfate Oxidation by a Cold-Adapted, Subglacial Chemoautotroph.</title>
        <authorList>
            <person name="Harrold Z.R."/>
            <person name="Skidmore M.L."/>
            <person name="Hamilton T.L."/>
            <person name="Desch L."/>
            <person name="Amada K."/>
            <person name="van Gelder W."/>
            <person name="Glover K."/>
            <person name="Roden E.E."/>
            <person name="Boyd E.S."/>
        </authorList>
    </citation>
    <scope>NUCLEOTIDE SEQUENCE [LARGE SCALE GENOMIC DNA]</scope>
    <source>
        <strain evidence="1 2">RG</strain>
    </source>
</reference>
<dbReference type="InterPro" id="IPR036694">
    <property type="entry name" value="Dodecin-like_sf"/>
</dbReference>
<name>A0A106BIH3_THIDE</name>
<accession>A0A106BIH3</accession>
<proteinExistence type="predicted"/>
<dbReference type="Pfam" id="PF07311">
    <property type="entry name" value="Dodecin"/>
    <property type="match status" value="1"/>
</dbReference>
<dbReference type="SUPFAM" id="SSF89807">
    <property type="entry name" value="Dodecin-like"/>
    <property type="match status" value="1"/>
</dbReference>
<dbReference type="Gene3D" id="3.30.1660.10">
    <property type="entry name" value="Flavin-binding protein dodecin"/>
    <property type="match status" value="1"/>
</dbReference>
<protein>
    <recommendedName>
        <fullName evidence="3">Dodecin domain-containing protein</fullName>
    </recommendedName>
</protein>
<dbReference type="InterPro" id="IPR025543">
    <property type="entry name" value="Dodecin-like"/>
</dbReference>
<keyword evidence="2" id="KW-1185">Reference proteome</keyword>
<gene>
    <name evidence="1" type="ORF">ABW22_15220</name>
</gene>
<dbReference type="PANTHER" id="PTHR39324:SF1">
    <property type="entry name" value="CALCIUM DODECIN"/>
    <property type="match status" value="1"/>
</dbReference>
<sequence length="66" mass="7262">MSIAKIIEISAESTDSFEDAIRQGIEAAAKTVRNIQGAWVKEQSVVVHAGNISKYRVDLKLTFVLD</sequence>
<dbReference type="PATRIC" id="fig|36861.3.peg.2891"/>
<comment type="caution">
    <text evidence="1">The sequence shown here is derived from an EMBL/GenBank/DDBJ whole genome shotgun (WGS) entry which is preliminary data.</text>
</comment>
<evidence type="ECO:0000313" key="2">
    <source>
        <dbReference type="Proteomes" id="UP000064243"/>
    </source>
</evidence>
<evidence type="ECO:0000313" key="1">
    <source>
        <dbReference type="EMBL" id="KVW93065.1"/>
    </source>
</evidence>
<dbReference type="PANTHER" id="PTHR39324">
    <property type="entry name" value="CALCIUM DODECIN"/>
    <property type="match status" value="1"/>
</dbReference>
<dbReference type="OrthoDB" id="9805889at2"/>